<comment type="catalytic activity">
    <reaction evidence="2 14">
        <text>adenosylcob(III)inamide phosphate + GTP + H(+) = adenosylcob(III)inamide-GDP + diphosphate</text>
        <dbReference type="Rhea" id="RHEA:22712"/>
        <dbReference type="ChEBI" id="CHEBI:15378"/>
        <dbReference type="ChEBI" id="CHEBI:33019"/>
        <dbReference type="ChEBI" id="CHEBI:37565"/>
        <dbReference type="ChEBI" id="CHEBI:58502"/>
        <dbReference type="ChEBI" id="CHEBI:60487"/>
        <dbReference type="EC" id="2.7.7.62"/>
    </reaction>
</comment>
<evidence type="ECO:0000256" key="5">
    <source>
        <dbReference type="ARBA" id="ARBA00004692"/>
    </source>
</evidence>
<feature type="binding site" evidence="16">
    <location>
        <position position="67"/>
    </location>
    <ligand>
        <name>GTP</name>
        <dbReference type="ChEBI" id="CHEBI:37565"/>
    </ligand>
</feature>
<dbReference type="EC" id="2.7.7.62" evidence="14"/>
<evidence type="ECO:0000256" key="1">
    <source>
        <dbReference type="ARBA" id="ARBA00000312"/>
    </source>
</evidence>
<reference evidence="17 18" key="1">
    <citation type="submission" date="2019-07" db="EMBL/GenBank/DDBJ databases">
        <title>Genome sequencing for Ferrovibrio sp. K5.</title>
        <authorList>
            <person name="Park S.-J."/>
        </authorList>
    </citation>
    <scope>NUCLEOTIDE SEQUENCE [LARGE SCALE GENOMIC DNA]</scope>
    <source>
        <strain evidence="17 18">K5</strain>
    </source>
</reference>
<dbReference type="GO" id="GO:0005524">
    <property type="term" value="F:ATP binding"/>
    <property type="evidence" value="ECO:0007669"/>
    <property type="project" value="UniProtKB-UniRule"/>
</dbReference>
<dbReference type="Gene3D" id="3.40.50.300">
    <property type="entry name" value="P-loop containing nucleotide triphosphate hydrolases"/>
    <property type="match status" value="1"/>
</dbReference>
<organism evidence="17 18">
    <name type="scientific">Ferrovibrio terrae</name>
    <dbReference type="NCBI Taxonomy" id="2594003"/>
    <lineage>
        <taxon>Bacteria</taxon>
        <taxon>Pseudomonadati</taxon>
        <taxon>Pseudomonadota</taxon>
        <taxon>Alphaproteobacteria</taxon>
        <taxon>Rhodospirillales</taxon>
        <taxon>Rhodospirillaceae</taxon>
        <taxon>Ferrovibrio</taxon>
    </lineage>
</organism>
<evidence type="ECO:0000256" key="8">
    <source>
        <dbReference type="ARBA" id="ARBA00022573"/>
    </source>
</evidence>
<comment type="pathway">
    <text evidence="5 14">Cofactor biosynthesis; adenosylcobalamin biosynthesis; adenosylcobalamin from cob(II)yrinate a,c-diamide: step 6/7.</text>
</comment>
<dbReference type="SUPFAM" id="SSF52540">
    <property type="entry name" value="P-loop containing nucleoside triphosphate hydrolases"/>
    <property type="match status" value="1"/>
</dbReference>
<feature type="binding site" evidence="16">
    <location>
        <begin position="39"/>
        <end position="41"/>
    </location>
    <ligand>
        <name>GTP</name>
        <dbReference type="ChEBI" id="CHEBI:37565"/>
    </ligand>
</feature>
<evidence type="ECO:0000256" key="14">
    <source>
        <dbReference type="PIRNR" id="PIRNR006135"/>
    </source>
</evidence>
<dbReference type="RefSeq" id="WP_144258235.1">
    <property type="nucleotide sequence ID" value="NZ_CP041636.1"/>
</dbReference>
<dbReference type="CDD" id="cd00544">
    <property type="entry name" value="CobU"/>
    <property type="match status" value="1"/>
</dbReference>
<keyword evidence="8 14" id="KW-0169">Cobalamin biosynthesis</keyword>
<comment type="pathway">
    <text evidence="6 14">Cofactor biosynthesis; adenosylcobalamin biosynthesis; adenosylcobalamin from cob(II)yrinate a,c-diamide: step 5/7.</text>
</comment>
<keyword evidence="10 14" id="KW-0547">Nucleotide-binding</keyword>
<feature type="binding site" evidence="16">
    <location>
        <position position="89"/>
    </location>
    <ligand>
        <name>GTP</name>
        <dbReference type="ChEBI" id="CHEBI:37565"/>
    </ligand>
</feature>
<keyword evidence="13 14" id="KW-0342">GTP-binding</keyword>
<comment type="catalytic activity">
    <reaction evidence="1 14">
        <text>adenosylcob(III)inamide + ATP = adenosylcob(III)inamide phosphate + ADP + H(+)</text>
        <dbReference type="Rhea" id="RHEA:15769"/>
        <dbReference type="ChEBI" id="CHEBI:2480"/>
        <dbReference type="ChEBI" id="CHEBI:15378"/>
        <dbReference type="ChEBI" id="CHEBI:30616"/>
        <dbReference type="ChEBI" id="CHEBI:58502"/>
        <dbReference type="ChEBI" id="CHEBI:456216"/>
        <dbReference type="EC" id="2.7.1.156"/>
    </reaction>
</comment>
<dbReference type="GO" id="GO:0005525">
    <property type="term" value="F:GTP binding"/>
    <property type="evidence" value="ECO:0007669"/>
    <property type="project" value="UniProtKB-UniRule"/>
</dbReference>
<dbReference type="UniPathway" id="UPA00148">
    <property type="reaction ID" value="UER00236"/>
</dbReference>
<feature type="binding site" evidence="16">
    <location>
        <begin position="14"/>
        <end position="21"/>
    </location>
    <ligand>
        <name>GTP</name>
        <dbReference type="ChEBI" id="CHEBI:37565"/>
    </ligand>
</feature>
<dbReference type="Pfam" id="PF02283">
    <property type="entry name" value="CobU"/>
    <property type="match status" value="1"/>
</dbReference>
<proteinExistence type="inferred from homology"/>
<evidence type="ECO:0000256" key="7">
    <source>
        <dbReference type="ARBA" id="ARBA00007490"/>
    </source>
</evidence>
<dbReference type="Proteomes" id="UP000317496">
    <property type="component" value="Chromosome"/>
</dbReference>
<evidence type="ECO:0000313" key="18">
    <source>
        <dbReference type="Proteomes" id="UP000317496"/>
    </source>
</evidence>
<protein>
    <recommendedName>
        <fullName evidence="14">Bifunctional adenosylcobalamin biosynthesis protein</fullName>
        <ecNumber evidence="14">2.7.1.156</ecNumber>
        <ecNumber evidence="14">2.7.7.62</ecNumber>
    </recommendedName>
</protein>
<evidence type="ECO:0000256" key="2">
    <source>
        <dbReference type="ARBA" id="ARBA00000711"/>
    </source>
</evidence>
<keyword evidence="17" id="KW-0548">Nucleotidyltransferase</keyword>
<dbReference type="EC" id="2.7.1.156" evidence="14"/>
<evidence type="ECO:0000256" key="3">
    <source>
        <dbReference type="ARBA" id="ARBA00001522"/>
    </source>
</evidence>
<dbReference type="GO" id="GO:0009236">
    <property type="term" value="P:cobalamin biosynthetic process"/>
    <property type="evidence" value="ECO:0007669"/>
    <property type="project" value="UniProtKB-UniRule"/>
</dbReference>
<evidence type="ECO:0000256" key="11">
    <source>
        <dbReference type="ARBA" id="ARBA00022777"/>
    </source>
</evidence>
<sequence length="174" mass="18769">MAVRDDARITLLLGGARSGKSRLAEQLAEKRSGRLVYIATAEAWDDEMKARIAEHKARRDDRWHSIEAPIAVAEVLRALPSDTGAVLIDCLTLWLSNLMHAGRDIAAETAGLLTALNNVAFPVLLVSNEVGLSIVPENKLARDFRDAQGRLNQAVAAAADHAIFMAAGLPLVLK</sequence>
<evidence type="ECO:0000256" key="12">
    <source>
        <dbReference type="ARBA" id="ARBA00022840"/>
    </source>
</evidence>
<evidence type="ECO:0000256" key="6">
    <source>
        <dbReference type="ARBA" id="ARBA00005159"/>
    </source>
</evidence>
<keyword evidence="12 14" id="KW-0067">ATP-binding</keyword>
<dbReference type="PIRSF" id="PIRSF006135">
    <property type="entry name" value="CobU"/>
    <property type="match status" value="1"/>
</dbReference>
<dbReference type="PANTHER" id="PTHR34848">
    <property type="match status" value="1"/>
</dbReference>
<evidence type="ECO:0000256" key="13">
    <source>
        <dbReference type="ARBA" id="ARBA00023134"/>
    </source>
</evidence>
<dbReference type="OrthoDB" id="9788370at2"/>
<keyword evidence="18" id="KW-1185">Reference proteome</keyword>
<dbReference type="GO" id="GO:0043752">
    <property type="term" value="F:adenosylcobinamide kinase activity"/>
    <property type="evidence" value="ECO:0007669"/>
    <property type="project" value="UniProtKB-EC"/>
</dbReference>
<accession>A0A516H631</accession>
<dbReference type="InterPro" id="IPR003203">
    <property type="entry name" value="CobU/CobP"/>
</dbReference>
<evidence type="ECO:0000256" key="15">
    <source>
        <dbReference type="PIRSR" id="PIRSR006135-1"/>
    </source>
</evidence>
<evidence type="ECO:0000256" key="16">
    <source>
        <dbReference type="PIRSR" id="PIRSR006135-2"/>
    </source>
</evidence>
<comment type="catalytic activity">
    <reaction evidence="3">
        <text>adenosylcob(III)inamide + GTP = adenosylcob(III)inamide phosphate + GDP + H(+)</text>
        <dbReference type="Rhea" id="RHEA:15765"/>
        <dbReference type="ChEBI" id="CHEBI:2480"/>
        <dbReference type="ChEBI" id="CHEBI:15378"/>
        <dbReference type="ChEBI" id="CHEBI:37565"/>
        <dbReference type="ChEBI" id="CHEBI:58189"/>
        <dbReference type="ChEBI" id="CHEBI:58502"/>
        <dbReference type="EC" id="2.7.1.156"/>
    </reaction>
</comment>
<dbReference type="PANTHER" id="PTHR34848:SF1">
    <property type="entry name" value="BIFUNCTIONAL ADENOSYLCOBALAMIN BIOSYNTHESIS PROTEIN COBU"/>
    <property type="match status" value="1"/>
</dbReference>
<gene>
    <name evidence="17" type="primary">cobU</name>
    <name evidence="17" type="ORF">FNB15_19030</name>
</gene>
<keyword evidence="11 14" id="KW-0418">Kinase</keyword>
<evidence type="ECO:0000313" key="17">
    <source>
        <dbReference type="EMBL" id="QDO99239.1"/>
    </source>
</evidence>
<feature type="active site" description="GMP-histidine intermediate" evidence="15">
    <location>
        <position position="55"/>
    </location>
</feature>
<evidence type="ECO:0000256" key="10">
    <source>
        <dbReference type="ARBA" id="ARBA00022741"/>
    </source>
</evidence>
<feature type="binding site" evidence="16">
    <location>
        <begin position="56"/>
        <end position="59"/>
    </location>
    <ligand>
        <name>GTP</name>
        <dbReference type="ChEBI" id="CHEBI:37565"/>
    </ligand>
</feature>
<dbReference type="EMBL" id="CP041636">
    <property type="protein sequence ID" value="QDO99239.1"/>
    <property type="molecule type" value="Genomic_DNA"/>
</dbReference>
<comment type="function">
    <text evidence="4 14">Catalyzes ATP-dependent phosphorylation of adenosylcobinamide and addition of GMP to adenosylcobinamide phosphate.</text>
</comment>
<dbReference type="NCBIfam" id="NF004469">
    <property type="entry name" value="PRK05800.1"/>
    <property type="match status" value="1"/>
</dbReference>
<name>A0A516H631_9PROT</name>
<comment type="similarity">
    <text evidence="7 14">Belongs to the CobU/CobP family.</text>
</comment>
<dbReference type="KEGG" id="fer:FNB15_19030"/>
<evidence type="ECO:0000256" key="9">
    <source>
        <dbReference type="ARBA" id="ARBA00022679"/>
    </source>
</evidence>
<dbReference type="AlphaFoldDB" id="A0A516H631"/>
<keyword evidence="9 14" id="KW-0808">Transferase</keyword>
<dbReference type="InterPro" id="IPR027417">
    <property type="entry name" value="P-loop_NTPase"/>
</dbReference>
<dbReference type="GO" id="GO:0008820">
    <property type="term" value="F:cobinamide phosphate guanylyltransferase activity"/>
    <property type="evidence" value="ECO:0007669"/>
    <property type="project" value="UniProtKB-UniRule"/>
</dbReference>
<evidence type="ECO:0000256" key="4">
    <source>
        <dbReference type="ARBA" id="ARBA00003889"/>
    </source>
</evidence>